<keyword evidence="1" id="KW-1133">Transmembrane helix</keyword>
<dbReference type="EMBL" id="JBHUEE010000008">
    <property type="protein sequence ID" value="MFD1719149.1"/>
    <property type="molecule type" value="Genomic_DNA"/>
</dbReference>
<reference evidence="3" key="1">
    <citation type="journal article" date="2019" name="Int. J. Syst. Evol. Microbiol.">
        <title>The Global Catalogue of Microorganisms (GCM) 10K type strain sequencing project: providing services to taxonomists for standard genome sequencing and annotation.</title>
        <authorList>
            <consortium name="The Broad Institute Genomics Platform"/>
            <consortium name="The Broad Institute Genome Sequencing Center for Infectious Disease"/>
            <person name="Wu L."/>
            <person name="Ma J."/>
        </authorList>
    </citation>
    <scope>NUCLEOTIDE SEQUENCE [LARGE SCALE GENOMIC DNA]</scope>
    <source>
        <strain evidence="3">JCM 17130</strain>
    </source>
</reference>
<feature type="transmembrane region" description="Helical" evidence="1">
    <location>
        <begin position="12"/>
        <end position="32"/>
    </location>
</feature>
<proteinExistence type="predicted"/>
<name>A0ABW4L7K4_9MICO</name>
<protein>
    <recommendedName>
        <fullName evidence="4">DUF1656 domain-containing protein</fullName>
    </recommendedName>
</protein>
<keyword evidence="1" id="KW-0472">Membrane</keyword>
<evidence type="ECO:0008006" key="4">
    <source>
        <dbReference type="Google" id="ProtNLM"/>
    </source>
</evidence>
<evidence type="ECO:0000313" key="3">
    <source>
        <dbReference type="Proteomes" id="UP001597277"/>
    </source>
</evidence>
<feature type="transmembrane region" description="Helical" evidence="1">
    <location>
        <begin position="44"/>
        <end position="65"/>
    </location>
</feature>
<keyword evidence="1" id="KW-0812">Transmembrane</keyword>
<dbReference type="RefSeq" id="WP_388008845.1">
    <property type="nucleotide sequence ID" value="NZ_JBHUEE010000008.1"/>
</dbReference>
<sequence>MQSAPRDYSNDWFVAPLVLAAPVVLIGASVVVAGWRHRRGRWSFYWPLIGVVATYAFYGVLFLVVRALT</sequence>
<comment type="caution">
    <text evidence="2">The sequence shown here is derived from an EMBL/GenBank/DDBJ whole genome shotgun (WGS) entry which is preliminary data.</text>
</comment>
<keyword evidence="3" id="KW-1185">Reference proteome</keyword>
<dbReference type="Proteomes" id="UP001597277">
    <property type="component" value="Unassembled WGS sequence"/>
</dbReference>
<organism evidence="2 3">
    <name type="scientific">Georgenia deserti</name>
    <dbReference type="NCBI Taxonomy" id="2093781"/>
    <lineage>
        <taxon>Bacteria</taxon>
        <taxon>Bacillati</taxon>
        <taxon>Actinomycetota</taxon>
        <taxon>Actinomycetes</taxon>
        <taxon>Micrococcales</taxon>
        <taxon>Bogoriellaceae</taxon>
        <taxon>Georgenia</taxon>
    </lineage>
</organism>
<gene>
    <name evidence="2" type="ORF">ACFSE6_15005</name>
</gene>
<accession>A0ABW4L7K4</accession>
<evidence type="ECO:0000256" key="1">
    <source>
        <dbReference type="SAM" id="Phobius"/>
    </source>
</evidence>
<evidence type="ECO:0000313" key="2">
    <source>
        <dbReference type="EMBL" id="MFD1719149.1"/>
    </source>
</evidence>